<dbReference type="EMBL" id="DF144270">
    <property type="protein sequence ID" value="GAA56481.1"/>
    <property type="molecule type" value="Genomic_DNA"/>
</dbReference>
<reference key="2">
    <citation type="submission" date="2011-10" db="EMBL/GenBank/DDBJ databases">
        <title>The genome and transcriptome sequence of Clonorchis sinensis provide insights into the carcinogenic liver fluke.</title>
        <authorList>
            <person name="Wang X."/>
            <person name="Huang Y."/>
            <person name="Chen W."/>
            <person name="Liu H."/>
            <person name="Guo L."/>
            <person name="Chen Y."/>
            <person name="Luo F."/>
            <person name="Zhou W."/>
            <person name="Sun J."/>
            <person name="Mao Q."/>
            <person name="Liang P."/>
            <person name="Zhou C."/>
            <person name="Tian Y."/>
            <person name="Men J."/>
            <person name="Lv X."/>
            <person name="Huang L."/>
            <person name="Zhou J."/>
            <person name="Hu Y."/>
            <person name="Li R."/>
            <person name="Zhang F."/>
            <person name="Lei H."/>
            <person name="Li X."/>
            <person name="Hu X."/>
            <person name="Liang C."/>
            <person name="Xu J."/>
            <person name="Wu Z."/>
            <person name="Yu X."/>
        </authorList>
    </citation>
    <scope>NUCLEOTIDE SEQUENCE</scope>
    <source>
        <strain>Henan</strain>
    </source>
</reference>
<name>G7YU51_CLOSI</name>
<dbReference type="Proteomes" id="UP000008909">
    <property type="component" value="Unassembled WGS sequence"/>
</dbReference>
<accession>G7YU51</accession>
<keyword evidence="2" id="KW-1185">Reference proteome</keyword>
<organism evidence="1 2">
    <name type="scientific">Clonorchis sinensis</name>
    <name type="common">Chinese liver fluke</name>
    <dbReference type="NCBI Taxonomy" id="79923"/>
    <lineage>
        <taxon>Eukaryota</taxon>
        <taxon>Metazoa</taxon>
        <taxon>Spiralia</taxon>
        <taxon>Lophotrochozoa</taxon>
        <taxon>Platyhelminthes</taxon>
        <taxon>Trematoda</taxon>
        <taxon>Digenea</taxon>
        <taxon>Opisthorchiida</taxon>
        <taxon>Opisthorchiata</taxon>
        <taxon>Opisthorchiidae</taxon>
        <taxon>Clonorchis</taxon>
    </lineage>
</organism>
<dbReference type="AlphaFoldDB" id="G7YU51"/>
<sequence>MNYTGGGVGVRATLAESVIPALRTDDFVRLTLVLCATSARHMAPTSSGIPKSIFKPRSPVYLATFNVRILRPEGQQVALALTRNSFGIDLCCISESGIQDAYGVTPAPKQRSYRVCLELARPPIRQSCMYRHICDWPSRYRSWPCSLSLDWLVPVNKECVIPGISSVCGPRFLNDRSPYSIVIKSKSNSDISPQELTQESKPTDTKAETIPRDGEAYVVGVHTVAAYPKLPQNPVQLSEFMLRSHPHALSGSMVSLLVQTIHPENATAEGNPVIDELNIVVPHLLVNNCKKWRSMLNINEGPNRLKFYCDCSRWFGVDLETTLIPSGPGTTDRSRKITAEVRIVICHGSTLPLFGEISMQPQVIPLTSTSYHLCLESTEKEKNVLYPLVFNLIKDSEEIDG</sequence>
<gene>
    <name evidence="1" type="ORF">CLF_110977</name>
</gene>
<evidence type="ECO:0000313" key="1">
    <source>
        <dbReference type="EMBL" id="GAA56481.1"/>
    </source>
</evidence>
<protein>
    <submittedName>
        <fullName evidence="1">Uncharacterized protein</fullName>
    </submittedName>
</protein>
<reference evidence="1" key="1">
    <citation type="journal article" date="2011" name="Genome Biol.">
        <title>The draft genome of the carcinogenic human liver fluke Clonorchis sinensis.</title>
        <authorList>
            <person name="Wang X."/>
            <person name="Chen W."/>
            <person name="Huang Y."/>
            <person name="Sun J."/>
            <person name="Men J."/>
            <person name="Liu H."/>
            <person name="Luo F."/>
            <person name="Guo L."/>
            <person name="Lv X."/>
            <person name="Deng C."/>
            <person name="Zhou C."/>
            <person name="Fan Y."/>
            <person name="Li X."/>
            <person name="Huang L."/>
            <person name="Hu Y."/>
            <person name="Liang C."/>
            <person name="Hu X."/>
            <person name="Xu J."/>
            <person name="Yu X."/>
        </authorList>
    </citation>
    <scope>NUCLEOTIDE SEQUENCE [LARGE SCALE GENOMIC DNA]</scope>
    <source>
        <strain evidence="1">Henan</strain>
    </source>
</reference>
<proteinExistence type="predicted"/>
<evidence type="ECO:0000313" key="2">
    <source>
        <dbReference type="Proteomes" id="UP000008909"/>
    </source>
</evidence>